<comment type="caution">
    <text evidence="1">The sequence shown here is derived from an EMBL/GenBank/DDBJ whole genome shotgun (WGS) entry which is preliminary data.</text>
</comment>
<dbReference type="InterPro" id="IPR035994">
    <property type="entry name" value="Nucleoside_phosphorylase_sf"/>
</dbReference>
<protein>
    <submittedName>
        <fullName evidence="1">Uncharacterized protein</fullName>
    </submittedName>
</protein>
<dbReference type="EMBL" id="JAIQ01000089">
    <property type="protein sequence ID" value="KLE00010.1"/>
    <property type="molecule type" value="Genomic_DNA"/>
</dbReference>
<dbReference type="GO" id="GO:0009116">
    <property type="term" value="P:nucleoside metabolic process"/>
    <property type="evidence" value="ECO:0007669"/>
    <property type="project" value="InterPro"/>
</dbReference>
<dbReference type="Proteomes" id="UP000035514">
    <property type="component" value="Unassembled WGS sequence"/>
</dbReference>
<evidence type="ECO:0000313" key="2">
    <source>
        <dbReference type="Proteomes" id="UP000035514"/>
    </source>
</evidence>
<gene>
    <name evidence="1" type="ORF">AA20_06235</name>
</gene>
<dbReference type="PATRIC" id="fig|1447256.3.peg.1215"/>
<name>A0A0G9K2C3_9BACT</name>
<sequence>MMLAVETLPDPQPIAIAFKSVCDYADPNKNDKWQKYAAYTSASFLYEFIKKYVD</sequence>
<evidence type="ECO:0000313" key="1">
    <source>
        <dbReference type="EMBL" id="KLE00010.1"/>
    </source>
</evidence>
<dbReference type="RefSeq" id="WP_155401073.1">
    <property type="nucleotide sequence ID" value="NZ_JAIQ01000089.1"/>
</dbReference>
<reference evidence="1 2" key="1">
    <citation type="submission" date="2014-01" db="EMBL/GenBank/DDBJ databases">
        <title>Development of a Comparative Genomic Fingerprinting Assay for High Resolution Genotyping of Arcobacter butzleri.</title>
        <authorList>
            <person name="Webb A.L."/>
            <person name="Inglis G.D."/>
            <person name="Kruczkiewicz P."/>
            <person name="Selinger L.B."/>
            <person name="Taboada E.N."/>
        </authorList>
    </citation>
    <scope>NUCLEOTIDE SEQUENCE [LARGE SCALE GENOMIC DNA]</scope>
    <source>
        <strain evidence="1 2">L348</strain>
    </source>
</reference>
<accession>A0A0G9K2C3</accession>
<dbReference type="Gene3D" id="3.40.50.1580">
    <property type="entry name" value="Nucleoside phosphorylase domain"/>
    <property type="match status" value="1"/>
</dbReference>
<dbReference type="GO" id="GO:0003824">
    <property type="term" value="F:catalytic activity"/>
    <property type="evidence" value="ECO:0007669"/>
    <property type="project" value="InterPro"/>
</dbReference>
<dbReference type="AlphaFoldDB" id="A0A0G9K2C3"/>
<proteinExistence type="predicted"/>
<organism evidence="1 2">
    <name type="scientific">Aliarcobacter butzleri L348</name>
    <dbReference type="NCBI Taxonomy" id="1447256"/>
    <lineage>
        <taxon>Bacteria</taxon>
        <taxon>Pseudomonadati</taxon>
        <taxon>Campylobacterota</taxon>
        <taxon>Epsilonproteobacteria</taxon>
        <taxon>Campylobacterales</taxon>
        <taxon>Arcobacteraceae</taxon>
        <taxon>Aliarcobacter</taxon>
    </lineage>
</organism>